<keyword evidence="4" id="KW-1185">Reference proteome</keyword>
<name>A0A1J4KN03_9EUKA</name>
<dbReference type="PANTHER" id="PTHR48104">
    <property type="entry name" value="METACASPASE-4"/>
    <property type="match status" value="1"/>
</dbReference>
<dbReference type="VEuPathDB" id="TrichDB:TRFO_17427"/>
<evidence type="ECO:0000313" key="4">
    <source>
        <dbReference type="Proteomes" id="UP000179807"/>
    </source>
</evidence>
<dbReference type="InterPro" id="IPR050452">
    <property type="entry name" value="Metacaspase"/>
</dbReference>
<feature type="domain" description="Peptidase C14 caspase" evidence="2">
    <location>
        <begin position="29"/>
        <end position="231"/>
    </location>
</feature>
<proteinExistence type="inferred from homology"/>
<evidence type="ECO:0000313" key="3">
    <source>
        <dbReference type="EMBL" id="OHT12703.1"/>
    </source>
</evidence>
<dbReference type="Pfam" id="PF00656">
    <property type="entry name" value="Peptidase_C14"/>
    <property type="match status" value="1"/>
</dbReference>
<gene>
    <name evidence="3" type="ORF">TRFO_17427</name>
</gene>
<comment type="similarity">
    <text evidence="1">Belongs to the peptidase C14B family.</text>
</comment>
<dbReference type="InterPro" id="IPR029030">
    <property type="entry name" value="Caspase-like_dom_sf"/>
</dbReference>
<organism evidence="3 4">
    <name type="scientific">Tritrichomonas foetus</name>
    <dbReference type="NCBI Taxonomy" id="1144522"/>
    <lineage>
        <taxon>Eukaryota</taxon>
        <taxon>Metamonada</taxon>
        <taxon>Parabasalia</taxon>
        <taxon>Tritrichomonadida</taxon>
        <taxon>Tritrichomonadidae</taxon>
        <taxon>Tritrichomonas</taxon>
    </lineage>
</organism>
<dbReference type="OrthoDB" id="3223806at2759"/>
<dbReference type="GO" id="GO:0004197">
    <property type="term" value="F:cysteine-type endopeptidase activity"/>
    <property type="evidence" value="ECO:0007669"/>
    <property type="project" value="InterPro"/>
</dbReference>
<protein>
    <submittedName>
        <fullName evidence="3">Clan CD, family C14, metacaspase-like cysteine peptidase</fullName>
    </submittedName>
</protein>
<accession>A0A1J4KN03</accession>
<sequence length="250" mass="28252">MSAKLVKKLKTYATDVIKTPISRLPKDERACFIVCNTYTSYRLSLGDGPLNDAINFAAAMKNYGFTQYYLHNPHSRNFLKYLDAFFKNVSQHLIIYYVGHGTQVADLNADEDDGYDEAFVFEDGTMIDDILLDHLMKNKNETSRVTMVTDACHSGSIWDLQTKNVDGKVLPENIMSISAANDKQTAKQAVLNRKEQGIFTMNLASVLKKKPEITPKALVTELRTPLRKYSQTCTIAMTTKSMNEQPIFNQ</sequence>
<evidence type="ECO:0000259" key="2">
    <source>
        <dbReference type="Pfam" id="PF00656"/>
    </source>
</evidence>
<dbReference type="EMBL" id="MLAK01000558">
    <property type="protein sequence ID" value="OHT12703.1"/>
    <property type="molecule type" value="Genomic_DNA"/>
</dbReference>
<dbReference type="Gene3D" id="3.40.50.12660">
    <property type="match status" value="1"/>
</dbReference>
<dbReference type="RefSeq" id="XP_068365839.1">
    <property type="nucleotide sequence ID" value="XM_068499576.1"/>
</dbReference>
<dbReference type="GO" id="GO:0006508">
    <property type="term" value="P:proteolysis"/>
    <property type="evidence" value="ECO:0007669"/>
    <property type="project" value="InterPro"/>
</dbReference>
<dbReference type="GeneID" id="94834280"/>
<dbReference type="PANTHER" id="PTHR48104:SF30">
    <property type="entry name" value="METACASPASE-1"/>
    <property type="match status" value="1"/>
</dbReference>
<evidence type="ECO:0000256" key="1">
    <source>
        <dbReference type="ARBA" id="ARBA00009005"/>
    </source>
</evidence>
<dbReference type="GO" id="GO:0005737">
    <property type="term" value="C:cytoplasm"/>
    <property type="evidence" value="ECO:0007669"/>
    <property type="project" value="TreeGrafter"/>
</dbReference>
<dbReference type="SUPFAM" id="SSF52129">
    <property type="entry name" value="Caspase-like"/>
    <property type="match status" value="1"/>
</dbReference>
<dbReference type="InterPro" id="IPR011600">
    <property type="entry name" value="Pept_C14_caspase"/>
</dbReference>
<dbReference type="Proteomes" id="UP000179807">
    <property type="component" value="Unassembled WGS sequence"/>
</dbReference>
<reference evidence="3" key="1">
    <citation type="submission" date="2016-10" db="EMBL/GenBank/DDBJ databases">
        <authorList>
            <person name="Benchimol M."/>
            <person name="Almeida L.G."/>
            <person name="Vasconcelos A.T."/>
            <person name="Perreira-Neves A."/>
            <person name="Rosa I.A."/>
            <person name="Tasca T."/>
            <person name="Bogo M.R."/>
            <person name="de Souza W."/>
        </authorList>
    </citation>
    <scope>NUCLEOTIDE SEQUENCE [LARGE SCALE GENOMIC DNA]</scope>
    <source>
        <strain evidence="3">K</strain>
    </source>
</reference>
<comment type="caution">
    <text evidence="3">The sequence shown here is derived from an EMBL/GenBank/DDBJ whole genome shotgun (WGS) entry which is preliminary data.</text>
</comment>
<dbReference type="AlphaFoldDB" id="A0A1J4KN03"/>